<name>A0ABY5EQK0_9HYPH</name>
<keyword evidence="1" id="KW-0614">Plasmid</keyword>
<dbReference type="Proteomes" id="UP001059475">
    <property type="component" value="Plasmid pBHa"/>
</dbReference>
<accession>A0ABY5EQK0</accession>
<evidence type="ECO:0000313" key="2">
    <source>
        <dbReference type="Proteomes" id="UP001059475"/>
    </source>
</evidence>
<protein>
    <submittedName>
        <fullName evidence="1">TraK family protein</fullName>
    </submittedName>
</protein>
<evidence type="ECO:0000313" key="1">
    <source>
        <dbReference type="EMBL" id="UTO27676.1"/>
    </source>
</evidence>
<reference evidence="1" key="1">
    <citation type="submission" date="2022-07" db="EMBL/GenBank/DDBJ databases">
        <title>First report of Bartonella spp. in marsupials in Brazil, with a description of Bartonella harrusi sp. nov. and new proposal for taxonomic reclassification of species of the genus Bartonella.</title>
        <authorList>
            <person name="Amaral R.B."/>
        </authorList>
    </citation>
    <scope>NUCLEOTIDE SEQUENCE</scope>
    <source>
        <strain evidence="1">117A</strain>
        <plasmid evidence="1">pBHa</plasmid>
    </source>
</reference>
<proteinExistence type="predicted"/>
<keyword evidence="2" id="KW-1185">Reference proteome</keyword>
<dbReference type="EMBL" id="CP101113">
    <property type="protein sequence ID" value="UTO27676.1"/>
    <property type="molecule type" value="Genomic_DNA"/>
</dbReference>
<geneLocation type="plasmid" evidence="1 2">
    <name>pBHa</name>
</geneLocation>
<gene>
    <name evidence="1" type="ORF">NMK50_00045</name>
</gene>
<organism evidence="1 2">
    <name type="scientific">Bartonella harrusi</name>
    <dbReference type="NCBI Taxonomy" id="2961895"/>
    <lineage>
        <taxon>Bacteria</taxon>
        <taxon>Pseudomonadati</taxon>
        <taxon>Pseudomonadota</taxon>
        <taxon>Alphaproteobacteria</taxon>
        <taxon>Hyphomicrobiales</taxon>
        <taxon>Bartonellaceae</taxon>
        <taxon>Bartonella</taxon>
    </lineage>
</organism>
<dbReference type="RefSeq" id="WP_254769590.1">
    <property type="nucleotide sequence ID" value="NZ_CP101113.1"/>
</dbReference>
<sequence>MKQKTEWGKMRIIFLANKNLIFKLIEEGYSLKEILRQNPNLNISYDALASYVRKYFKKNSANIPPSLPIKTQVKYPTSDDTIKTEQKSRVFEHDTNKKLEDMI</sequence>